<evidence type="ECO:0000313" key="2">
    <source>
        <dbReference type="Proteomes" id="UP000645517"/>
    </source>
</evidence>
<sequence>MPDHTAADFPQLVGVTLGILMDLHADRKDIGAAEIEQAAHMTLSMNRDVLAEGDLEPLRRATHQLVEEAWDDLRRHRDRLDELVRGRLR</sequence>
<reference evidence="2" key="1">
    <citation type="journal article" date="2019" name="Int. J. Syst. Evol. Microbiol.">
        <title>The Global Catalogue of Microorganisms (GCM) 10K type strain sequencing project: providing services to taxonomists for standard genome sequencing and annotation.</title>
        <authorList>
            <consortium name="The Broad Institute Genomics Platform"/>
            <consortium name="The Broad Institute Genome Sequencing Center for Infectious Disease"/>
            <person name="Wu L."/>
            <person name="Ma J."/>
        </authorList>
    </citation>
    <scope>NUCLEOTIDE SEQUENCE [LARGE SCALE GENOMIC DNA]</scope>
    <source>
        <strain evidence="2">JCM 16918</strain>
    </source>
</reference>
<organism evidence="1 2">
    <name type="scientific">Deinococcus daejeonensis</name>
    <dbReference type="NCBI Taxonomy" id="1007098"/>
    <lineage>
        <taxon>Bacteria</taxon>
        <taxon>Thermotogati</taxon>
        <taxon>Deinococcota</taxon>
        <taxon>Deinococci</taxon>
        <taxon>Deinococcales</taxon>
        <taxon>Deinococcaceae</taxon>
        <taxon>Deinococcus</taxon>
    </lineage>
</organism>
<dbReference type="Proteomes" id="UP000645517">
    <property type="component" value="Unassembled WGS sequence"/>
</dbReference>
<protein>
    <submittedName>
        <fullName evidence="1">Uncharacterized protein</fullName>
    </submittedName>
</protein>
<name>A0ABQ2JFW3_9DEIO</name>
<evidence type="ECO:0000313" key="1">
    <source>
        <dbReference type="EMBL" id="GGN45123.1"/>
    </source>
</evidence>
<proteinExistence type="predicted"/>
<dbReference type="RefSeq" id="WP_189058896.1">
    <property type="nucleotide sequence ID" value="NZ_BMOR01000025.1"/>
</dbReference>
<dbReference type="EMBL" id="BMOR01000025">
    <property type="protein sequence ID" value="GGN45123.1"/>
    <property type="molecule type" value="Genomic_DNA"/>
</dbReference>
<comment type="caution">
    <text evidence="1">The sequence shown here is derived from an EMBL/GenBank/DDBJ whole genome shotgun (WGS) entry which is preliminary data.</text>
</comment>
<accession>A0ABQ2JFW3</accession>
<gene>
    <name evidence="1" type="ORF">GCM10010842_34380</name>
</gene>
<keyword evidence="2" id="KW-1185">Reference proteome</keyword>